<dbReference type="Pfam" id="PF26168">
    <property type="entry name" value="Glyco_transf_N"/>
    <property type="match status" value="1"/>
</dbReference>
<dbReference type="EC" id="2.4.1.-" evidence="5"/>
<evidence type="ECO:0000259" key="6">
    <source>
        <dbReference type="Pfam" id="PF26168"/>
    </source>
</evidence>
<name>A0AAD4P9Z4_PERFH</name>
<feature type="domain" description="Glycosyltransferase N-terminal" evidence="6">
    <location>
        <begin position="14"/>
        <end position="246"/>
    </location>
</feature>
<dbReference type="AlphaFoldDB" id="A0AAD4P9Z4"/>
<comment type="similarity">
    <text evidence="1 4">Belongs to the UDP-glycosyltransferase family.</text>
</comment>
<comment type="caution">
    <text evidence="7">The sequence shown here is derived from an EMBL/GenBank/DDBJ whole genome shotgun (WGS) entry which is preliminary data.</text>
</comment>
<keyword evidence="3 4" id="KW-0808">Transferase</keyword>
<dbReference type="FunFam" id="3.40.50.2000:FF:000238">
    <property type="entry name" value="Glycosyltransferase"/>
    <property type="match status" value="1"/>
</dbReference>
<evidence type="ECO:0000313" key="8">
    <source>
        <dbReference type="Proteomes" id="UP001190926"/>
    </source>
</evidence>
<proteinExistence type="inferred from homology"/>
<dbReference type="InterPro" id="IPR002213">
    <property type="entry name" value="UDP_glucos_trans"/>
</dbReference>
<dbReference type="FunFam" id="3.40.50.2000:FF:000060">
    <property type="entry name" value="Glycosyltransferase"/>
    <property type="match status" value="1"/>
</dbReference>
<evidence type="ECO:0000256" key="4">
    <source>
        <dbReference type="RuleBase" id="RU003718"/>
    </source>
</evidence>
<dbReference type="GO" id="GO:0009690">
    <property type="term" value="P:cytokinin metabolic process"/>
    <property type="evidence" value="ECO:0007669"/>
    <property type="project" value="UniProtKB-ARBA"/>
</dbReference>
<keyword evidence="2 4" id="KW-0328">Glycosyltransferase</keyword>
<dbReference type="InterPro" id="IPR035595">
    <property type="entry name" value="UDP_glycos_trans_CS"/>
</dbReference>
<evidence type="ECO:0000256" key="5">
    <source>
        <dbReference type="RuleBase" id="RU362057"/>
    </source>
</evidence>
<keyword evidence="8" id="KW-1185">Reference proteome</keyword>
<sequence>MATIGDRNGPISSKVVVVMVPLPAQGHLNQLLQLSRIIAAYNINVHYATTAAHNRQARQRIHWWNPLASTNLHFDDLPIPEFQSPSPKPNAGKNFPSHLQPLFDAVPHLRQPIAALLHSLSATADRVIVIHDSLMSSVVQDVASIPNAESFIFHSVSAFAIFWYFWEGMGNPFAIDERLQELVPSLEDCFTQEFMEFIISEQKYLHLDSGRLFNTCREIEGDFLDLIEKMSQHEKKKNWAIGPFNPLLIKEKNFNESKHKCLQWLNKQEPSSVIFVSFGTTTSLPDDQIRELATGLEESGVKFIWVVRESDRGDCTTVDGGIISKNALPEGFEERVRERGVVVRDWAPQLEILGHSATGGFLTHCGWNSCMESISMGVPVGAWPMHSEQPRNTVLMAEVLKIGVVVRDWSHRNETLRSSSISSLLKRLMASEEGEEMRRRAAELGGTVRRSVAEGGVTRAEMDSFVAHINR</sequence>
<accession>A0AAD4P9Z4</accession>
<evidence type="ECO:0000313" key="7">
    <source>
        <dbReference type="EMBL" id="KAH6832494.1"/>
    </source>
</evidence>
<evidence type="ECO:0000256" key="1">
    <source>
        <dbReference type="ARBA" id="ARBA00009995"/>
    </source>
</evidence>
<reference evidence="7 8" key="1">
    <citation type="journal article" date="2021" name="Nat. Commun.">
        <title>Incipient diploidization of the medicinal plant Perilla within 10,000 years.</title>
        <authorList>
            <person name="Zhang Y."/>
            <person name="Shen Q."/>
            <person name="Leng L."/>
            <person name="Zhang D."/>
            <person name="Chen S."/>
            <person name="Shi Y."/>
            <person name="Ning Z."/>
            <person name="Chen S."/>
        </authorList>
    </citation>
    <scope>NUCLEOTIDE SEQUENCE [LARGE SCALE GENOMIC DNA]</scope>
    <source>
        <strain evidence="8">cv. PC099</strain>
    </source>
</reference>
<dbReference type="GO" id="GO:0016138">
    <property type="term" value="P:glycoside biosynthetic process"/>
    <property type="evidence" value="ECO:0007669"/>
    <property type="project" value="UniProtKB-ARBA"/>
</dbReference>
<evidence type="ECO:0000256" key="3">
    <source>
        <dbReference type="ARBA" id="ARBA00022679"/>
    </source>
</evidence>
<dbReference type="InterPro" id="IPR058980">
    <property type="entry name" value="Glyco_transf_N"/>
</dbReference>
<protein>
    <recommendedName>
        <fullName evidence="5">Glycosyltransferase</fullName>
        <ecNumber evidence="5">2.4.1.-</ecNumber>
    </recommendedName>
</protein>
<dbReference type="CDD" id="cd03784">
    <property type="entry name" value="GT1_Gtf-like"/>
    <property type="match status" value="1"/>
</dbReference>
<organism evidence="7 8">
    <name type="scientific">Perilla frutescens var. hirtella</name>
    <name type="common">Perilla citriodora</name>
    <name type="synonym">Perilla setoyensis</name>
    <dbReference type="NCBI Taxonomy" id="608512"/>
    <lineage>
        <taxon>Eukaryota</taxon>
        <taxon>Viridiplantae</taxon>
        <taxon>Streptophyta</taxon>
        <taxon>Embryophyta</taxon>
        <taxon>Tracheophyta</taxon>
        <taxon>Spermatophyta</taxon>
        <taxon>Magnoliopsida</taxon>
        <taxon>eudicotyledons</taxon>
        <taxon>Gunneridae</taxon>
        <taxon>Pentapetalae</taxon>
        <taxon>asterids</taxon>
        <taxon>lamiids</taxon>
        <taxon>Lamiales</taxon>
        <taxon>Lamiaceae</taxon>
        <taxon>Nepetoideae</taxon>
        <taxon>Elsholtzieae</taxon>
        <taxon>Perilla</taxon>
    </lineage>
</organism>
<dbReference type="Gene3D" id="3.40.50.2000">
    <property type="entry name" value="Glycogen Phosphorylase B"/>
    <property type="match status" value="2"/>
</dbReference>
<dbReference type="PANTHER" id="PTHR48044">
    <property type="entry name" value="GLYCOSYLTRANSFERASE"/>
    <property type="match status" value="1"/>
</dbReference>
<gene>
    <name evidence="7" type="ORF">C2S53_006891</name>
</gene>
<dbReference type="PANTHER" id="PTHR48044:SF22">
    <property type="entry name" value="GLYCOSYLTRANSFERASE"/>
    <property type="match status" value="1"/>
</dbReference>
<dbReference type="GO" id="GO:0050404">
    <property type="term" value="F:zeatin O-beta-D-xylosyltransferase activity"/>
    <property type="evidence" value="ECO:0007669"/>
    <property type="project" value="UniProtKB-ARBA"/>
</dbReference>
<evidence type="ECO:0000256" key="2">
    <source>
        <dbReference type="ARBA" id="ARBA00022676"/>
    </source>
</evidence>
<dbReference type="Proteomes" id="UP001190926">
    <property type="component" value="Unassembled WGS sequence"/>
</dbReference>
<dbReference type="Pfam" id="PF00201">
    <property type="entry name" value="UDPGT"/>
    <property type="match status" value="1"/>
</dbReference>
<dbReference type="PROSITE" id="PS00375">
    <property type="entry name" value="UDPGT"/>
    <property type="match status" value="1"/>
</dbReference>
<dbReference type="EMBL" id="SDAM02000068">
    <property type="protein sequence ID" value="KAH6832494.1"/>
    <property type="molecule type" value="Genomic_DNA"/>
</dbReference>
<dbReference type="SUPFAM" id="SSF53756">
    <property type="entry name" value="UDP-Glycosyltransferase/glycogen phosphorylase"/>
    <property type="match status" value="1"/>
</dbReference>